<dbReference type="EMBL" id="AP022588">
    <property type="protein sequence ID" value="BBY27284.1"/>
    <property type="molecule type" value="Genomic_DNA"/>
</dbReference>
<dbReference type="AlphaFoldDB" id="A0A7I7QLX3"/>
<evidence type="ECO:0000313" key="4">
    <source>
        <dbReference type="Proteomes" id="UP000467193"/>
    </source>
</evidence>
<organism evidence="3 4">
    <name type="scientific">Mycolicibacterium sediminis</name>
    <dbReference type="NCBI Taxonomy" id="1286180"/>
    <lineage>
        <taxon>Bacteria</taxon>
        <taxon>Bacillati</taxon>
        <taxon>Actinomycetota</taxon>
        <taxon>Actinomycetes</taxon>
        <taxon>Mycobacteriales</taxon>
        <taxon>Mycobacteriaceae</taxon>
        <taxon>Mycolicibacterium</taxon>
    </lineage>
</organism>
<evidence type="ECO:0000313" key="3">
    <source>
        <dbReference type="EMBL" id="BBY27284.1"/>
    </source>
</evidence>
<evidence type="ECO:0000256" key="1">
    <source>
        <dbReference type="SAM" id="MobiDB-lite"/>
    </source>
</evidence>
<feature type="region of interest" description="Disordered" evidence="1">
    <location>
        <begin position="86"/>
        <end position="108"/>
    </location>
</feature>
<sequence length="383" mass="40243">MSMPPQGGWQPDRPGEPPYGRPSFGPQGPPPPGFAPPPPGFPGGQWPPQQPPPPKGGGSLKWLLIAVAVLLVICIGVGLTLWVTRDNDGGRPSASPTEGAPSDVASAADTGPIAIITEDPTCEEYTEINNTLSRVEANGWSDVREQLGPAAEWTPAQRQIVQEVVTAMGSAAEQAAQLADQTPHRVVRELYEQFIAYAKAYTDALPAYAPVDNNLASANVSAGSALLGICQAVSGGSSRRSIVVGPGPKPAARVQTPSGEVPERFVQTFDETCREWVDREAGFVAAMKAWEQLDPSSPASQWTPEQRAVQDGAYALMETLADQMDAAAASSDNPVLSDFSVLAGRYLRAYVSAGDAYTGADSWLAYTALRLNSLVGSACDAAS</sequence>
<protein>
    <submittedName>
        <fullName evidence="3">Uncharacterized protein</fullName>
    </submittedName>
</protein>
<keyword evidence="2" id="KW-0472">Membrane</keyword>
<accession>A0A7I7QLX3</accession>
<keyword evidence="2" id="KW-0812">Transmembrane</keyword>
<reference evidence="3 4" key="1">
    <citation type="journal article" date="2019" name="Emerg. Microbes Infect.">
        <title>Comprehensive subspecies identification of 175 nontuberculous mycobacteria species based on 7547 genomic profiles.</title>
        <authorList>
            <person name="Matsumoto Y."/>
            <person name="Kinjo T."/>
            <person name="Motooka D."/>
            <person name="Nabeya D."/>
            <person name="Jung N."/>
            <person name="Uechi K."/>
            <person name="Horii T."/>
            <person name="Iida T."/>
            <person name="Fujita J."/>
            <person name="Nakamura S."/>
        </authorList>
    </citation>
    <scope>NUCLEOTIDE SEQUENCE [LARGE SCALE GENOMIC DNA]</scope>
    <source>
        <strain evidence="3 4">JCM 17899</strain>
    </source>
</reference>
<dbReference type="Proteomes" id="UP000467193">
    <property type="component" value="Chromosome"/>
</dbReference>
<gene>
    <name evidence="3" type="ORF">MSEDJ_13800</name>
</gene>
<feature type="region of interest" description="Disordered" evidence="1">
    <location>
        <begin position="1"/>
        <end position="56"/>
    </location>
</feature>
<name>A0A7I7QLX3_9MYCO</name>
<proteinExistence type="predicted"/>
<feature type="compositionally biased region" description="Pro residues" evidence="1">
    <location>
        <begin position="27"/>
        <end position="41"/>
    </location>
</feature>
<dbReference type="KEGG" id="msei:MSEDJ_13800"/>
<keyword evidence="2" id="KW-1133">Transmembrane helix</keyword>
<keyword evidence="4" id="KW-1185">Reference proteome</keyword>
<feature type="transmembrane region" description="Helical" evidence="2">
    <location>
        <begin position="62"/>
        <end position="83"/>
    </location>
</feature>
<evidence type="ECO:0000256" key="2">
    <source>
        <dbReference type="SAM" id="Phobius"/>
    </source>
</evidence>